<feature type="domain" description="M23ase beta-sheet core" evidence="1">
    <location>
        <begin position="34"/>
        <end position="133"/>
    </location>
</feature>
<gene>
    <name evidence="2" type="ORF">HY076_01455</name>
</gene>
<dbReference type="InterPro" id="IPR011055">
    <property type="entry name" value="Dup_hybrid_motif"/>
</dbReference>
<name>A0A9D6L8N6_UNCEI</name>
<evidence type="ECO:0000313" key="3">
    <source>
        <dbReference type="Proteomes" id="UP000807850"/>
    </source>
</evidence>
<accession>A0A9D6L8N6</accession>
<protein>
    <submittedName>
        <fullName evidence="2">M23 family metallopeptidase</fullName>
    </submittedName>
</protein>
<evidence type="ECO:0000313" key="2">
    <source>
        <dbReference type="EMBL" id="MBI3538922.1"/>
    </source>
</evidence>
<dbReference type="Proteomes" id="UP000807850">
    <property type="component" value="Unassembled WGS sequence"/>
</dbReference>
<dbReference type="EMBL" id="JACQAY010000047">
    <property type="protein sequence ID" value="MBI3538922.1"/>
    <property type="molecule type" value="Genomic_DNA"/>
</dbReference>
<feature type="non-terminal residue" evidence="2">
    <location>
        <position position="186"/>
    </location>
</feature>
<comment type="caution">
    <text evidence="2">The sequence shown here is derived from an EMBL/GenBank/DDBJ whole genome shotgun (WGS) entry which is preliminary data.</text>
</comment>
<dbReference type="InterPro" id="IPR016047">
    <property type="entry name" value="M23ase_b-sheet_dom"/>
</dbReference>
<dbReference type="PANTHER" id="PTHR21666:SF270">
    <property type="entry name" value="MUREIN HYDROLASE ACTIVATOR ENVC"/>
    <property type="match status" value="1"/>
</dbReference>
<reference evidence="2" key="1">
    <citation type="submission" date="2020-07" db="EMBL/GenBank/DDBJ databases">
        <title>Huge and variable diversity of episymbiotic CPR bacteria and DPANN archaea in groundwater ecosystems.</title>
        <authorList>
            <person name="He C.Y."/>
            <person name="Keren R."/>
            <person name="Whittaker M."/>
            <person name="Farag I.F."/>
            <person name="Doudna J."/>
            <person name="Cate J.H.D."/>
            <person name="Banfield J.F."/>
        </authorList>
    </citation>
    <scope>NUCLEOTIDE SEQUENCE</scope>
    <source>
        <strain evidence="2">NC_groundwater_928_Pr1_S-0.2um_72_17</strain>
    </source>
</reference>
<dbReference type="PANTHER" id="PTHR21666">
    <property type="entry name" value="PEPTIDASE-RELATED"/>
    <property type="match status" value="1"/>
</dbReference>
<dbReference type="SUPFAM" id="SSF51261">
    <property type="entry name" value="Duplicated hybrid motif"/>
    <property type="match status" value="1"/>
</dbReference>
<evidence type="ECO:0000259" key="1">
    <source>
        <dbReference type="Pfam" id="PF01551"/>
    </source>
</evidence>
<dbReference type="GO" id="GO:0004222">
    <property type="term" value="F:metalloendopeptidase activity"/>
    <property type="evidence" value="ECO:0007669"/>
    <property type="project" value="TreeGrafter"/>
</dbReference>
<dbReference type="AlphaFoldDB" id="A0A9D6L8N6"/>
<dbReference type="InterPro" id="IPR050570">
    <property type="entry name" value="Cell_wall_metabolism_enzyme"/>
</dbReference>
<organism evidence="2 3">
    <name type="scientific">Eiseniibacteriota bacterium</name>
    <dbReference type="NCBI Taxonomy" id="2212470"/>
    <lineage>
        <taxon>Bacteria</taxon>
        <taxon>Candidatus Eiseniibacteriota</taxon>
    </lineage>
</organism>
<dbReference type="CDD" id="cd12797">
    <property type="entry name" value="M23_peptidase"/>
    <property type="match status" value="1"/>
</dbReference>
<proteinExistence type="predicted"/>
<dbReference type="Pfam" id="PF01551">
    <property type="entry name" value="Peptidase_M23"/>
    <property type="match status" value="1"/>
</dbReference>
<dbReference type="Gene3D" id="2.70.70.10">
    <property type="entry name" value="Glucose Permease (Domain IIA)"/>
    <property type="match status" value="1"/>
</dbReference>
<sequence length="186" mass="19370">MFPVGDPYSMAAQRGVPEYRVMRGVQARDDSAGAHAGADLANGRSGGVVRAAGNGLVVAVAGRGWHHGYGSHVVLAHRLADGALVYSVYAHLAPASVAVHAGQFVAAGARIGRVGMTGRATSPHLHFEVRLAADPAMRWENTPVADPVAFVRERLPECRGDSSSAKPYVEWAACAALVGRDAAPAR</sequence>